<evidence type="ECO:0000313" key="8">
    <source>
        <dbReference type="EMBL" id="MDT0318902.1"/>
    </source>
</evidence>
<keyword evidence="2" id="KW-0805">Transcription regulation</keyword>
<dbReference type="PANTHER" id="PTHR43214:SF24">
    <property type="entry name" value="TRANSCRIPTIONAL REGULATORY PROTEIN NARL-RELATED"/>
    <property type="match status" value="1"/>
</dbReference>
<keyword evidence="9" id="KW-1185">Reference proteome</keyword>
<evidence type="ECO:0000256" key="4">
    <source>
        <dbReference type="ARBA" id="ARBA00023163"/>
    </source>
</evidence>
<dbReference type="SUPFAM" id="SSF46894">
    <property type="entry name" value="C-terminal effector domain of the bipartite response regulators"/>
    <property type="match status" value="1"/>
</dbReference>
<dbReference type="PROSITE" id="PS50110">
    <property type="entry name" value="RESPONSE_REGULATORY"/>
    <property type="match status" value="1"/>
</dbReference>
<dbReference type="InterPro" id="IPR039420">
    <property type="entry name" value="WalR-like"/>
</dbReference>
<reference evidence="9" key="1">
    <citation type="submission" date="2023-07" db="EMBL/GenBank/DDBJ databases">
        <title>30 novel species of actinomycetes from the DSMZ collection.</title>
        <authorList>
            <person name="Nouioui I."/>
        </authorList>
    </citation>
    <scope>NUCLEOTIDE SEQUENCE [LARGE SCALE GENOMIC DNA]</scope>
    <source>
        <strain evidence="9">DSM 44918</strain>
    </source>
</reference>
<dbReference type="SMART" id="SM00421">
    <property type="entry name" value="HTH_LUXR"/>
    <property type="match status" value="1"/>
</dbReference>
<dbReference type="InterPro" id="IPR001789">
    <property type="entry name" value="Sig_transdc_resp-reg_receiver"/>
</dbReference>
<dbReference type="Pfam" id="PF00196">
    <property type="entry name" value="GerE"/>
    <property type="match status" value="1"/>
</dbReference>
<feature type="modified residue" description="4-aspartylphosphate" evidence="5">
    <location>
        <position position="56"/>
    </location>
</feature>
<evidence type="ECO:0000259" key="7">
    <source>
        <dbReference type="PROSITE" id="PS50110"/>
    </source>
</evidence>
<feature type="domain" description="Response regulatory" evidence="7">
    <location>
        <begin position="6"/>
        <end position="128"/>
    </location>
</feature>
<gene>
    <name evidence="8" type="ORF">RNC47_11195</name>
</gene>
<comment type="caution">
    <text evidence="8">The sequence shown here is derived from an EMBL/GenBank/DDBJ whole genome shotgun (WGS) entry which is preliminary data.</text>
</comment>
<proteinExistence type="predicted"/>
<dbReference type="Gene3D" id="3.40.50.2300">
    <property type="match status" value="1"/>
</dbReference>
<keyword evidence="4" id="KW-0804">Transcription</keyword>
<protein>
    <submittedName>
        <fullName evidence="8">Response regulator transcription factor</fullName>
    </submittedName>
</protein>
<dbReference type="CDD" id="cd17535">
    <property type="entry name" value="REC_NarL-like"/>
    <property type="match status" value="1"/>
</dbReference>
<dbReference type="RefSeq" id="WP_311597861.1">
    <property type="nucleotide sequence ID" value="NZ_JAVREM010000009.1"/>
</dbReference>
<evidence type="ECO:0000259" key="6">
    <source>
        <dbReference type="PROSITE" id="PS50043"/>
    </source>
</evidence>
<sequence>MPPALRILIAEDAVLLREGMVHLLRRFGHEVLGAVGDGPSLLAAARRQKPDLVVADVRMPPDYRDEGLRAARSLQAEQPELAVLVLSQYVEQTFADELLQDRRGGAGMGYLLKERIGDVEEFADAVDRVAAGATVVDPEVVRQLLARRRDPLSRLTPREHEVLALMAEGRSNAAIARRLVVTEAAVAKHIASILAKLDLPPAPDDHRRVLAVLAYLQV</sequence>
<evidence type="ECO:0000313" key="9">
    <source>
        <dbReference type="Proteomes" id="UP001183420"/>
    </source>
</evidence>
<name>A0ABU2LMU2_9ACTN</name>
<dbReference type="PANTHER" id="PTHR43214">
    <property type="entry name" value="TWO-COMPONENT RESPONSE REGULATOR"/>
    <property type="match status" value="1"/>
</dbReference>
<evidence type="ECO:0000256" key="3">
    <source>
        <dbReference type="ARBA" id="ARBA00023125"/>
    </source>
</evidence>
<feature type="domain" description="HTH luxR-type" evidence="6">
    <location>
        <begin position="148"/>
        <end position="218"/>
    </location>
</feature>
<evidence type="ECO:0000256" key="1">
    <source>
        <dbReference type="ARBA" id="ARBA00022553"/>
    </source>
</evidence>
<keyword evidence="1 5" id="KW-0597">Phosphoprotein</keyword>
<dbReference type="InterPro" id="IPR058245">
    <property type="entry name" value="NreC/VraR/RcsB-like_REC"/>
</dbReference>
<evidence type="ECO:0000256" key="5">
    <source>
        <dbReference type="PROSITE-ProRule" id="PRU00169"/>
    </source>
</evidence>
<dbReference type="PRINTS" id="PR00038">
    <property type="entry name" value="HTHLUXR"/>
</dbReference>
<dbReference type="PROSITE" id="PS50043">
    <property type="entry name" value="HTH_LUXR_2"/>
    <property type="match status" value="1"/>
</dbReference>
<dbReference type="SMART" id="SM00448">
    <property type="entry name" value="REC"/>
    <property type="match status" value="1"/>
</dbReference>
<dbReference type="InterPro" id="IPR016032">
    <property type="entry name" value="Sig_transdc_resp-reg_C-effctor"/>
</dbReference>
<dbReference type="CDD" id="cd06170">
    <property type="entry name" value="LuxR_C_like"/>
    <property type="match status" value="1"/>
</dbReference>
<organism evidence="8 9">
    <name type="scientific">Streptomyces millisiae</name>
    <dbReference type="NCBI Taxonomy" id="3075542"/>
    <lineage>
        <taxon>Bacteria</taxon>
        <taxon>Bacillati</taxon>
        <taxon>Actinomycetota</taxon>
        <taxon>Actinomycetes</taxon>
        <taxon>Kitasatosporales</taxon>
        <taxon>Streptomycetaceae</taxon>
        <taxon>Streptomyces</taxon>
    </lineage>
</organism>
<dbReference type="SUPFAM" id="SSF52172">
    <property type="entry name" value="CheY-like"/>
    <property type="match status" value="1"/>
</dbReference>
<keyword evidence="3" id="KW-0238">DNA-binding</keyword>
<evidence type="ECO:0000256" key="2">
    <source>
        <dbReference type="ARBA" id="ARBA00023015"/>
    </source>
</evidence>
<accession>A0ABU2LMU2</accession>
<dbReference type="Pfam" id="PF00072">
    <property type="entry name" value="Response_reg"/>
    <property type="match status" value="1"/>
</dbReference>
<dbReference type="Proteomes" id="UP001183420">
    <property type="component" value="Unassembled WGS sequence"/>
</dbReference>
<dbReference type="InterPro" id="IPR000792">
    <property type="entry name" value="Tscrpt_reg_LuxR_C"/>
</dbReference>
<dbReference type="InterPro" id="IPR011006">
    <property type="entry name" value="CheY-like_superfamily"/>
</dbReference>
<dbReference type="EMBL" id="JAVREM010000009">
    <property type="protein sequence ID" value="MDT0318902.1"/>
    <property type="molecule type" value="Genomic_DNA"/>
</dbReference>